<reference evidence="1" key="1">
    <citation type="submission" date="2022-09" db="EMBL/GenBank/DDBJ databases">
        <title>The complete genome of Acidovorax sp. 5MLIR.</title>
        <authorList>
            <person name="Liu L."/>
            <person name="Yue J."/>
            <person name="Yang F."/>
            <person name="Yuan J."/>
            <person name="Li L."/>
        </authorList>
    </citation>
    <scope>NUCLEOTIDE SEQUENCE</scope>
    <source>
        <strain evidence="1">5MLIR</strain>
    </source>
</reference>
<dbReference type="EMBL" id="CP106881">
    <property type="protein sequence ID" value="UYG53198.1"/>
    <property type="molecule type" value="Genomic_DNA"/>
</dbReference>
<accession>A0ABY6GEC2</accession>
<evidence type="ECO:0000313" key="2">
    <source>
        <dbReference type="Proteomes" id="UP001162800"/>
    </source>
</evidence>
<gene>
    <name evidence="1" type="ORF">M9799_08285</name>
</gene>
<name>A0ABY6GEC2_9BURK</name>
<dbReference type="Pfam" id="PF05159">
    <property type="entry name" value="Capsule_synth"/>
    <property type="match status" value="1"/>
</dbReference>
<dbReference type="RefSeq" id="WP_231042911.1">
    <property type="nucleotide sequence ID" value="NZ_CP106881.1"/>
</dbReference>
<proteinExistence type="predicted"/>
<dbReference type="InterPro" id="IPR007833">
    <property type="entry name" value="Capsule_polysaccharide_synth"/>
</dbReference>
<sequence length="397" mass="44744">MCSPFFLRLAQSLKADGHAVHKIHFNAGDWLYWSGGGASHYRGGLAHLQGFLDQKYRQLGITDQVLFGDCRPVHRPAVEHGRALGLRTHVFEEGYFRPHWVTLEREGVNTHSLLPRDPQWFMDVGRRLPEAAAVQPFHSPFRVRAGHDIAYHSAGFWNPLAYPRYRTHSTITAATEYAGYARRLPMLRWHAPRDNALIERLLQSGAPFYVLPLQLGSDAQIREHSMFNDMAEVMEFVLASFARHAPARSRLVVKNHPLDTGLENHRRTLRGLAARFDVADRVDYIETGNLDALLMRARGTVTVNSTVGAISLGLNCPTMALSNPIYQMPGLTFQGTLDDFWRKGTAPDAELVRHFRNVVVHTTQVNGGFYCRDGIALAVQGSHRLLAAERSPLEEWL</sequence>
<protein>
    <submittedName>
        <fullName evidence="1">Capsular biosynthesis protein</fullName>
    </submittedName>
</protein>
<organism evidence="1 2">
    <name type="scientific">Comamonas endophytica</name>
    <dbReference type="NCBI Taxonomy" id="2949090"/>
    <lineage>
        <taxon>Bacteria</taxon>
        <taxon>Pseudomonadati</taxon>
        <taxon>Pseudomonadota</taxon>
        <taxon>Betaproteobacteria</taxon>
        <taxon>Burkholderiales</taxon>
        <taxon>Comamonadaceae</taxon>
        <taxon>Comamonas</taxon>
    </lineage>
</organism>
<evidence type="ECO:0000313" key="1">
    <source>
        <dbReference type="EMBL" id="UYG53198.1"/>
    </source>
</evidence>
<keyword evidence="2" id="KW-1185">Reference proteome</keyword>
<dbReference type="CDD" id="cd16441">
    <property type="entry name" value="beta_Kdo_transferase_KpsS"/>
    <property type="match status" value="1"/>
</dbReference>
<dbReference type="Proteomes" id="UP001162800">
    <property type="component" value="Chromosome"/>
</dbReference>